<dbReference type="PRINTS" id="PR00419">
    <property type="entry name" value="ADXRDTASE"/>
</dbReference>
<dbReference type="InterPro" id="IPR036188">
    <property type="entry name" value="FAD/NAD-bd_sf"/>
</dbReference>
<name>A0A497F1I5_9CREN</name>
<accession>A0A497F1I5</accession>
<feature type="domain" description="Dihydroprymidine dehydrogenase" evidence="3">
    <location>
        <begin position="126"/>
        <end position="201"/>
    </location>
</feature>
<dbReference type="Gene3D" id="3.50.50.60">
    <property type="entry name" value="FAD/NAD(P)-binding domain"/>
    <property type="match status" value="2"/>
</dbReference>
<dbReference type="Pfam" id="PF14691">
    <property type="entry name" value="Fer4_20"/>
    <property type="match status" value="1"/>
</dbReference>
<dbReference type="Pfam" id="PF07992">
    <property type="entry name" value="Pyr_redox_2"/>
    <property type="match status" value="1"/>
</dbReference>
<dbReference type="InterPro" id="IPR028261">
    <property type="entry name" value="DPD_II"/>
</dbReference>
<evidence type="ECO:0000313" key="4">
    <source>
        <dbReference type="EMBL" id="RLE53169.1"/>
    </source>
</evidence>
<dbReference type="GO" id="GO:0008137">
    <property type="term" value="F:NADH dehydrogenase (ubiquinone) activity"/>
    <property type="evidence" value="ECO:0007669"/>
    <property type="project" value="InterPro"/>
</dbReference>
<feature type="domain" description="NADH:ubiquinone oxidoreductase 30kDa subunit" evidence="1">
    <location>
        <begin position="28"/>
        <end position="98"/>
    </location>
</feature>
<dbReference type="GO" id="GO:0051536">
    <property type="term" value="F:iron-sulfur cluster binding"/>
    <property type="evidence" value="ECO:0007669"/>
    <property type="project" value="InterPro"/>
</dbReference>
<dbReference type="InterPro" id="IPR037232">
    <property type="entry name" value="NADH_quin_OxRdtase_su_C/D-like"/>
</dbReference>
<reference evidence="4 5" key="1">
    <citation type="submission" date="2018-06" db="EMBL/GenBank/DDBJ databases">
        <title>Extensive metabolic versatility and redundancy in microbially diverse, dynamic hydrothermal sediments.</title>
        <authorList>
            <person name="Dombrowski N."/>
            <person name="Teske A."/>
            <person name="Baker B.J."/>
        </authorList>
    </citation>
    <scope>NUCLEOTIDE SEQUENCE [LARGE SCALE GENOMIC DNA]</scope>
    <source>
        <strain evidence="4">B34_G17</strain>
    </source>
</reference>
<evidence type="ECO:0000259" key="3">
    <source>
        <dbReference type="Pfam" id="PF14691"/>
    </source>
</evidence>
<gene>
    <name evidence="4" type="ORF">DRJ33_01735</name>
</gene>
<dbReference type="Proteomes" id="UP000272051">
    <property type="component" value="Unassembled WGS sequence"/>
</dbReference>
<dbReference type="Gene3D" id="1.10.1060.10">
    <property type="entry name" value="Alpha-helical ferredoxin"/>
    <property type="match status" value="1"/>
</dbReference>
<dbReference type="InterPro" id="IPR009051">
    <property type="entry name" value="Helical_ferredxn"/>
</dbReference>
<dbReference type="Pfam" id="PF00329">
    <property type="entry name" value="Complex1_30kDa"/>
    <property type="match status" value="1"/>
</dbReference>
<evidence type="ECO:0000259" key="2">
    <source>
        <dbReference type="Pfam" id="PF07992"/>
    </source>
</evidence>
<dbReference type="AlphaFoldDB" id="A0A497F1I5"/>
<evidence type="ECO:0000313" key="5">
    <source>
        <dbReference type="Proteomes" id="UP000272051"/>
    </source>
</evidence>
<dbReference type="SUPFAM" id="SSF51971">
    <property type="entry name" value="Nucleotide-binding domain"/>
    <property type="match status" value="1"/>
</dbReference>
<dbReference type="PANTHER" id="PTHR42783:SF3">
    <property type="entry name" value="GLUTAMATE SYNTHASE [NADPH] SMALL CHAIN-RELATED"/>
    <property type="match status" value="1"/>
</dbReference>
<dbReference type="PANTHER" id="PTHR42783">
    <property type="entry name" value="GLUTAMATE SYNTHASE [NADPH] SMALL CHAIN"/>
    <property type="match status" value="1"/>
</dbReference>
<dbReference type="Gene3D" id="3.30.460.80">
    <property type="entry name" value="NADH:ubiquinone oxidoreductase, 30kDa subunit"/>
    <property type="match status" value="1"/>
</dbReference>
<dbReference type="InterPro" id="IPR001268">
    <property type="entry name" value="NADH_UbQ_OxRdtase_30kDa_su"/>
</dbReference>
<evidence type="ECO:0008006" key="6">
    <source>
        <dbReference type="Google" id="ProtNLM"/>
    </source>
</evidence>
<proteinExistence type="predicted"/>
<sequence>MKAKVVLDVADKATLIPKIYEIAALNARFITITCSDLGEFFELVYFFEKDSDIIGVRARIKKGESPPSITSIYPCAFLAENEIKDMFKLDFAGLNPDVGGVLLRTSETETLLKPTTGIQPPLFRATAKCFENCPAKVDVPRYVRYISEGKFKEALETILETNPLPAICGRVCFAPCEEACRQAKKEEPISIRALKRFVADIVGISPREVTRNKPTGKRVAVVGAGPAGITAAYYLGLLGHSVTVFDELPKPGGMMFVGIPKYRLPKDVMWAEIEARFKEANVEFRPNVRVEDLDDVFNQGFDAIFVATGAHKGAKLGIEGEDHPRVMDVLDLLREVNLHNKHPRVGDKVLVIGGGNSAMDAARVSLRLGAREVWVYYRRTRKEMPATPSEVKAAEAEGVKFEFLVAPSRIVDGREDKVRIEFIRMRLGAPDASGRAHPEPIPGSEFIVEADTVIKAIGQVVVVPQGFKLNLDKRGRIITNPDTLETSRPSVFAGGDAVLGPSSVIESIATGRKAASAIDKYLGGSGLPEPTLKLEYVPRAIPEVVLEMKKIHPPELPVESRIKSFDEVELCYSKEDAIKEASRCWRCDWYE</sequence>
<dbReference type="SUPFAM" id="SSF46548">
    <property type="entry name" value="alpha-helical ferredoxin"/>
    <property type="match status" value="2"/>
</dbReference>
<dbReference type="EMBL" id="QMQX01000019">
    <property type="protein sequence ID" value="RLE53169.1"/>
    <property type="molecule type" value="Genomic_DNA"/>
</dbReference>
<evidence type="ECO:0000259" key="1">
    <source>
        <dbReference type="Pfam" id="PF00329"/>
    </source>
</evidence>
<dbReference type="SUPFAM" id="SSF143243">
    <property type="entry name" value="Nqo5-like"/>
    <property type="match status" value="1"/>
</dbReference>
<dbReference type="GO" id="GO:0016491">
    <property type="term" value="F:oxidoreductase activity"/>
    <property type="evidence" value="ECO:0007669"/>
    <property type="project" value="InterPro"/>
</dbReference>
<comment type="caution">
    <text evidence="4">The sequence shown here is derived from an EMBL/GenBank/DDBJ whole genome shotgun (WGS) entry which is preliminary data.</text>
</comment>
<dbReference type="InterPro" id="IPR023753">
    <property type="entry name" value="FAD/NAD-binding_dom"/>
</dbReference>
<organism evidence="4 5">
    <name type="scientific">Thermoproteota archaeon</name>
    <dbReference type="NCBI Taxonomy" id="2056631"/>
    <lineage>
        <taxon>Archaea</taxon>
        <taxon>Thermoproteota</taxon>
    </lineage>
</organism>
<feature type="domain" description="FAD/NAD(P)-binding" evidence="2">
    <location>
        <begin position="218"/>
        <end position="510"/>
    </location>
</feature>
<protein>
    <recommendedName>
        <fullName evidence="6">FAD-dependent oxidoreductase</fullName>
    </recommendedName>
</protein>